<dbReference type="InterPro" id="IPR011256">
    <property type="entry name" value="Reg_factor_effector_dom_sf"/>
</dbReference>
<dbReference type="PANTHER" id="PTHR40055">
    <property type="entry name" value="TRANSCRIPTIONAL REGULATOR YGIV-RELATED"/>
    <property type="match status" value="1"/>
</dbReference>
<feature type="domain" description="AraC effector-binding" evidence="1">
    <location>
        <begin position="1"/>
        <end position="149"/>
    </location>
</feature>
<gene>
    <name evidence="2" type="ORF">J4P90_24715</name>
</gene>
<dbReference type="InterPro" id="IPR029442">
    <property type="entry name" value="GyrI-like"/>
</dbReference>
<reference evidence="2 3" key="1">
    <citation type="submission" date="2021-03" db="EMBL/GenBank/DDBJ databases">
        <title>Identification of novel Bacillus strains.</title>
        <authorList>
            <person name="Xiao Z."/>
            <person name="Li Y."/>
            <person name="Shen J."/>
        </authorList>
    </citation>
    <scope>NUCLEOTIDE SEQUENCE [LARGE SCALE GENOMIC DNA]</scope>
    <source>
        <strain evidence="2 3">SY8</strain>
    </source>
</reference>
<dbReference type="Proteomes" id="UP000677611">
    <property type="component" value="Unassembled WGS sequence"/>
</dbReference>
<protein>
    <submittedName>
        <fullName evidence="2">GyrI-like domain-containing protein</fullName>
    </submittedName>
</protein>
<proteinExistence type="predicted"/>
<evidence type="ECO:0000259" key="1">
    <source>
        <dbReference type="SMART" id="SM00871"/>
    </source>
</evidence>
<dbReference type="Pfam" id="PF06445">
    <property type="entry name" value="GyrI-like"/>
    <property type="match status" value="1"/>
</dbReference>
<comment type="caution">
    <text evidence="2">The sequence shown here is derived from an EMBL/GenBank/DDBJ whole genome shotgun (WGS) entry which is preliminary data.</text>
</comment>
<dbReference type="EMBL" id="JAGDQJ010000042">
    <property type="protein sequence ID" value="MBO1628342.1"/>
    <property type="molecule type" value="Genomic_DNA"/>
</dbReference>
<sequence length="150" mass="17104">MNIKVETLPQYRIAYVRQVGPYGPANVQAMQKLKQWAAEKNLFSSTSIILGISHDTPETTLPENCRYDAGIVISDDYQIDDLVGESKLFGGKYAIFKVKHTAEDIQKAWSEIFSALSNYGYQIDSRPIFERYIGEMVREHYCEICVPIKS</sequence>
<dbReference type="RefSeq" id="WP_208019389.1">
    <property type="nucleotide sequence ID" value="NZ_JAGDQJ010000042.1"/>
</dbReference>
<evidence type="ECO:0000313" key="3">
    <source>
        <dbReference type="Proteomes" id="UP000677611"/>
    </source>
</evidence>
<dbReference type="SUPFAM" id="SSF55136">
    <property type="entry name" value="Probable bacterial effector-binding domain"/>
    <property type="match status" value="1"/>
</dbReference>
<organism evidence="2 3">
    <name type="scientific">Bacillus arachidis</name>
    <dbReference type="NCBI Taxonomy" id="2819290"/>
    <lineage>
        <taxon>Bacteria</taxon>
        <taxon>Bacillati</taxon>
        <taxon>Bacillota</taxon>
        <taxon>Bacilli</taxon>
        <taxon>Bacillales</taxon>
        <taxon>Bacillaceae</taxon>
        <taxon>Bacillus</taxon>
    </lineage>
</organism>
<keyword evidence="3" id="KW-1185">Reference proteome</keyword>
<dbReference type="InterPro" id="IPR050908">
    <property type="entry name" value="SmbC-like"/>
</dbReference>
<dbReference type="SMART" id="SM00871">
    <property type="entry name" value="AraC_E_bind"/>
    <property type="match status" value="1"/>
</dbReference>
<dbReference type="PANTHER" id="PTHR40055:SF1">
    <property type="entry name" value="TRANSCRIPTIONAL REGULATOR YGIV-RELATED"/>
    <property type="match status" value="1"/>
</dbReference>
<dbReference type="InterPro" id="IPR010499">
    <property type="entry name" value="AraC_E-bd"/>
</dbReference>
<name>A0ABS3P582_9BACI</name>
<dbReference type="Gene3D" id="3.20.80.10">
    <property type="entry name" value="Regulatory factor, effector binding domain"/>
    <property type="match status" value="1"/>
</dbReference>
<evidence type="ECO:0000313" key="2">
    <source>
        <dbReference type="EMBL" id="MBO1628342.1"/>
    </source>
</evidence>
<accession>A0ABS3P582</accession>